<dbReference type="AlphaFoldDB" id="A0A0C4EGZ6"/>
<feature type="compositionally biased region" description="Polar residues" evidence="1">
    <location>
        <begin position="84"/>
        <end position="93"/>
    </location>
</feature>
<reference evidence="3 4" key="3">
    <citation type="journal article" date="2017" name="G3 (Bethesda)">
        <title>Comparative analysis highlights variable genome content of wheat rusts and divergence of the mating loci.</title>
        <authorList>
            <person name="Cuomo C.A."/>
            <person name="Bakkeren G."/>
            <person name="Khalil H.B."/>
            <person name="Panwar V."/>
            <person name="Joly D."/>
            <person name="Linning R."/>
            <person name="Sakthikumar S."/>
            <person name="Song X."/>
            <person name="Adiconis X."/>
            <person name="Fan L."/>
            <person name="Goldberg J.M."/>
            <person name="Levin J.Z."/>
            <person name="Young S."/>
            <person name="Zeng Q."/>
            <person name="Anikster Y."/>
            <person name="Bruce M."/>
            <person name="Wang M."/>
            <person name="Yin C."/>
            <person name="McCallum B."/>
            <person name="Szabo L.J."/>
            <person name="Hulbert S."/>
            <person name="Chen X."/>
            <person name="Fellers J.P."/>
        </authorList>
    </citation>
    <scope>NUCLEOTIDE SEQUENCE</scope>
    <source>
        <strain evidence="3">isolate 1-1 / race 1 (BBBD)</strain>
        <strain evidence="4">Isolate 1-1 / race 1 (BBBD)</strain>
    </source>
</reference>
<gene>
    <name evidence="2" type="ORF">PTTG_00012</name>
</gene>
<proteinExistence type="predicted"/>
<evidence type="ECO:0000313" key="2">
    <source>
        <dbReference type="EMBL" id="OAV99189.1"/>
    </source>
</evidence>
<feature type="compositionally biased region" description="Polar residues" evidence="1">
    <location>
        <begin position="52"/>
        <end position="74"/>
    </location>
</feature>
<dbReference type="VEuPathDB" id="FungiDB:PTTG_00012"/>
<feature type="compositionally biased region" description="Basic and acidic residues" evidence="1">
    <location>
        <begin position="96"/>
        <end position="108"/>
    </location>
</feature>
<reference evidence="2" key="2">
    <citation type="submission" date="2016-05" db="EMBL/GenBank/DDBJ databases">
        <title>Comparative analysis highlights variable genome content of wheat rusts and divergence of the mating loci.</title>
        <authorList>
            <person name="Cuomo C.A."/>
            <person name="Bakkeren G."/>
            <person name="Szabo L."/>
            <person name="Khalil H."/>
            <person name="Joly D."/>
            <person name="Goldberg J."/>
            <person name="Young S."/>
            <person name="Zeng Q."/>
            <person name="Fellers J."/>
        </authorList>
    </citation>
    <scope>NUCLEOTIDE SEQUENCE [LARGE SCALE GENOMIC DNA]</scope>
    <source>
        <strain evidence="2">1-1 BBBD Race 1</strain>
    </source>
</reference>
<feature type="region of interest" description="Disordered" evidence="1">
    <location>
        <begin position="1"/>
        <end position="131"/>
    </location>
</feature>
<protein>
    <submittedName>
        <fullName evidence="2 3">Uncharacterized protein</fullName>
    </submittedName>
</protein>
<name>A0A0C4EGZ6_PUCT1</name>
<accession>A0A0C4EGZ6</accession>
<sequence>MKEASDHVKRLAQANPEDTPDLDKPLIQQEIAKTLTLKPQKPKKSKTVTTTNRATRSSSKAPTESRPLTGQSTPKEGPLATCEEGQSSGSNALESLCRDLIGDPRGDRTTANPVNADLAGQPTTTGGPSTEEDIRIKIAKLTDHAFAAEEAGNTTLAKRYFTICEGLSKPKPQPVTNAPPISPAPPALPKAGAVAVMGLNSTEGKTLAGGADTTPGHYQDG</sequence>
<reference evidence="3" key="4">
    <citation type="submission" date="2025-05" db="UniProtKB">
        <authorList>
            <consortium name="EnsemblFungi"/>
        </authorList>
    </citation>
    <scope>IDENTIFICATION</scope>
    <source>
        <strain evidence="3">isolate 1-1 / race 1 (BBBD)</strain>
    </source>
</reference>
<evidence type="ECO:0000313" key="4">
    <source>
        <dbReference type="Proteomes" id="UP000005240"/>
    </source>
</evidence>
<dbReference type="EnsemblFungi" id="PTTG_00012-t43_1">
    <property type="protein sequence ID" value="PTTG_00012-t43_1-p1"/>
    <property type="gene ID" value="PTTG_00012"/>
</dbReference>
<evidence type="ECO:0000313" key="3">
    <source>
        <dbReference type="EnsemblFungi" id="PTTG_00012-t43_1-p1"/>
    </source>
</evidence>
<evidence type="ECO:0000256" key="1">
    <source>
        <dbReference type="SAM" id="MobiDB-lite"/>
    </source>
</evidence>
<keyword evidence="4" id="KW-1185">Reference proteome</keyword>
<organism evidence="2">
    <name type="scientific">Puccinia triticina (isolate 1-1 / race 1 (BBBD))</name>
    <name type="common">Brown leaf rust fungus</name>
    <dbReference type="NCBI Taxonomy" id="630390"/>
    <lineage>
        <taxon>Eukaryota</taxon>
        <taxon>Fungi</taxon>
        <taxon>Dikarya</taxon>
        <taxon>Basidiomycota</taxon>
        <taxon>Pucciniomycotina</taxon>
        <taxon>Pucciniomycetes</taxon>
        <taxon>Pucciniales</taxon>
        <taxon>Pucciniaceae</taxon>
        <taxon>Puccinia</taxon>
    </lineage>
</organism>
<reference evidence="2" key="1">
    <citation type="submission" date="2009-11" db="EMBL/GenBank/DDBJ databases">
        <authorList>
            <consortium name="The Broad Institute Genome Sequencing Platform"/>
            <person name="Ward D."/>
            <person name="Feldgarden M."/>
            <person name="Earl A."/>
            <person name="Young S.K."/>
            <person name="Zeng Q."/>
            <person name="Koehrsen M."/>
            <person name="Alvarado L."/>
            <person name="Berlin A."/>
            <person name="Bochicchio J."/>
            <person name="Borenstein D."/>
            <person name="Chapman S.B."/>
            <person name="Chen Z."/>
            <person name="Engels R."/>
            <person name="Freedman E."/>
            <person name="Gellesch M."/>
            <person name="Goldberg J."/>
            <person name="Griggs A."/>
            <person name="Gujja S."/>
            <person name="Heilman E."/>
            <person name="Heiman D."/>
            <person name="Hepburn T."/>
            <person name="Howarth C."/>
            <person name="Jen D."/>
            <person name="Larson L."/>
            <person name="Lewis B."/>
            <person name="Mehta T."/>
            <person name="Park D."/>
            <person name="Pearson M."/>
            <person name="Roberts A."/>
            <person name="Saif S."/>
            <person name="Shea T."/>
            <person name="Shenoy N."/>
            <person name="Sisk P."/>
            <person name="Stolte C."/>
            <person name="Sykes S."/>
            <person name="Thomson T."/>
            <person name="Walk T."/>
            <person name="White J."/>
            <person name="Yandava C."/>
            <person name="Izard J."/>
            <person name="Baranova O.V."/>
            <person name="Blanton J.M."/>
            <person name="Tanner A.C."/>
            <person name="Dewhirst F.E."/>
            <person name="Haas B."/>
            <person name="Nusbaum C."/>
            <person name="Birren B."/>
        </authorList>
    </citation>
    <scope>NUCLEOTIDE SEQUENCE [LARGE SCALE GENOMIC DNA]</scope>
    <source>
        <strain evidence="2">1-1 BBBD Race 1</strain>
    </source>
</reference>
<dbReference type="EMBL" id="ADAS02000004">
    <property type="protein sequence ID" value="OAV99189.1"/>
    <property type="molecule type" value="Genomic_DNA"/>
</dbReference>
<dbReference type="Proteomes" id="UP000005240">
    <property type="component" value="Unassembled WGS sequence"/>
</dbReference>